<dbReference type="RefSeq" id="WP_017819254.1">
    <property type="nucleotide sequence ID" value="NZ_BGNF01000077.1"/>
</dbReference>
<dbReference type="InterPro" id="IPR036665">
    <property type="entry name" value="PTS_IIA_glucitol/sorbitol_sf"/>
</dbReference>
<dbReference type="PANTHER" id="PTHR40398">
    <property type="entry name" value="PTS SYSTEM GLUCITOL/SORBITOL-SPECIFIC EIIA COMPONENT"/>
    <property type="match status" value="1"/>
</dbReference>
<dbReference type="AlphaFoldDB" id="A0A8B3DD64"/>
<sequence length="120" mass="13395">MLPLYKVQIKRVGEFANCALEDDMMIIFSEVAPSDAADYCFIHDHDELKGLITQGGLFKLGQQQYLITAVGDVVNQNLAQLGHITIKFDASNEAQYPGCLHVKGRRPQRVLCGEEIVFLN</sequence>
<organism evidence="2 3">
    <name type="scientific">Vibrio harveyi</name>
    <name type="common">Beneckea harveyi</name>
    <dbReference type="NCBI Taxonomy" id="669"/>
    <lineage>
        <taxon>Bacteria</taxon>
        <taxon>Pseudomonadati</taxon>
        <taxon>Pseudomonadota</taxon>
        <taxon>Gammaproteobacteria</taxon>
        <taxon>Vibrionales</taxon>
        <taxon>Vibrionaceae</taxon>
        <taxon>Vibrio</taxon>
    </lineage>
</organism>
<dbReference type="GO" id="GO:0005737">
    <property type="term" value="C:cytoplasm"/>
    <property type="evidence" value="ECO:0007669"/>
    <property type="project" value="InterPro"/>
</dbReference>
<dbReference type="GO" id="GO:0009401">
    <property type="term" value="P:phosphoenolpyruvate-dependent sugar phosphotransferase system"/>
    <property type="evidence" value="ECO:0007669"/>
    <property type="project" value="InterPro"/>
</dbReference>
<reference evidence="2 3" key="1">
    <citation type="submission" date="2018-08" db="EMBL/GenBank/DDBJ databases">
        <title>Vibrio harveyi strains pathogenic to white snook Centropomus viridis Lockington (1877) and potential probiotic bacteria.</title>
        <authorList>
            <person name="Soto-Rodriguez S."/>
            <person name="Gomez-Gil B."/>
            <person name="Lozano-Olvera R."/>
        </authorList>
    </citation>
    <scope>NUCLEOTIDE SEQUENCE [LARGE SCALE GENOMIC DNA]</scope>
    <source>
        <strain evidence="2 3">CAIM 1508</strain>
    </source>
</reference>
<comment type="caution">
    <text evidence="2">The sequence shown here is derived from an EMBL/GenBank/DDBJ whole genome shotgun (WGS) entry which is preliminary data.</text>
</comment>
<dbReference type="Pfam" id="PF03829">
    <property type="entry name" value="PTSIIA_gutA"/>
    <property type="match status" value="1"/>
</dbReference>
<dbReference type="GO" id="GO:0008982">
    <property type="term" value="F:protein-N(PI)-phosphohistidine-sugar phosphotransferase activity"/>
    <property type="evidence" value="ECO:0007669"/>
    <property type="project" value="InterPro"/>
</dbReference>
<dbReference type="EMBL" id="QOUW02000284">
    <property type="protein sequence ID" value="RIV98575.1"/>
    <property type="molecule type" value="Genomic_DNA"/>
</dbReference>
<dbReference type="Gene3D" id="2.40.33.40">
    <property type="entry name" value="Phosphotransferase system, glucitol/sorbitol-specific IIA component"/>
    <property type="match status" value="1"/>
</dbReference>
<evidence type="ECO:0000256" key="1">
    <source>
        <dbReference type="PROSITE-ProRule" id="PRU00420"/>
    </source>
</evidence>
<dbReference type="InterPro" id="IPR004716">
    <property type="entry name" value="PTS_IIA_glucitol/sorbitol-sp"/>
</dbReference>
<name>A0A8B3DD64_VIBHA</name>
<dbReference type="SUPFAM" id="SSF141530">
    <property type="entry name" value="PTSIIA/GutA-like"/>
    <property type="match status" value="1"/>
</dbReference>
<dbReference type="GO" id="GO:0016301">
    <property type="term" value="F:kinase activity"/>
    <property type="evidence" value="ECO:0007669"/>
    <property type="project" value="TreeGrafter"/>
</dbReference>
<proteinExistence type="predicted"/>
<dbReference type="Proteomes" id="UP000253437">
    <property type="component" value="Unassembled WGS sequence"/>
</dbReference>
<accession>A0A8B3DD64</accession>
<gene>
    <name evidence="2" type="ORF">DS957_028710</name>
</gene>
<feature type="modified residue" description="Phosphohistidine; by HPr" evidence="1">
    <location>
        <position position="43"/>
    </location>
</feature>
<evidence type="ECO:0000313" key="3">
    <source>
        <dbReference type="Proteomes" id="UP000253437"/>
    </source>
</evidence>
<evidence type="ECO:0000313" key="2">
    <source>
        <dbReference type="EMBL" id="RIV98575.1"/>
    </source>
</evidence>
<dbReference type="PANTHER" id="PTHR40398:SF1">
    <property type="entry name" value="PTS SYSTEM GLUCITOL_SORBITOL-SPECIFIC EIIA COMPONENT"/>
    <property type="match status" value="1"/>
</dbReference>
<dbReference type="PROSITE" id="PS51097">
    <property type="entry name" value="PTS_EIIA_TYPE_5"/>
    <property type="match status" value="1"/>
</dbReference>
<protein>
    <submittedName>
        <fullName evidence="2">PTS glucitol/sorbitol transporter subunit IIA</fullName>
    </submittedName>
</protein>